<evidence type="ECO:0000313" key="2">
    <source>
        <dbReference type="Proteomes" id="UP001153331"/>
    </source>
</evidence>
<name>A0ACC2IDN3_9PLEO</name>
<accession>A0ACC2IDN3</accession>
<keyword evidence="2" id="KW-1185">Reference proteome</keyword>
<evidence type="ECO:0000313" key="1">
    <source>
        <dbReference type="EMBL" id="KAJ8113252.1"/>
    </source>
</evidence>
<comment type="caution">
    <text evidence="1">The sequence shown here is derived from an EMBL/GenBank/DDBJ whole genome shotgun (WGS) entry which is preliminary data.</text>
</comment>
<sequence>MRDHIFRLTTSKDHLRSLGETNTVNLILREVESEQDMTTYVLLTSSVCFVATGFGGLGSPFPADFQPNIHREYVPTRFDPYLDMKYIWVSVSDALEQVSSTIWLLGHTFGMLSDLAGFPRDKQDLHRISALCRALWQDREDEKEGSKNRNLFKKALLQSGASSISSLWGNSQGLLSRRIKSVVKQAQDQVLDRGLYIFLECIQHAYTPPASAEEVISMIEQGPTELQRNTGIAKYLGGVKLDGSVFQVRII</sequence>
<reference evidence="1" key="1">
    <citation type="submission" date="2022-11" db="EMBL/GenBank/DDBJ databases">
        <title>Genome Sequence of Boeremia exigua.</title>
        <authorList>
            <person name="Buettner E."/>
        </authorList>
    </citation>
    <scope>NUCLEOTIDE SEQUENCE</scope>
    <source>
        <strain evidence="1">CU02</strain>
    </source>
</reference>
<dbReference type="Proteomes" id="UP001153331">
    <property type="component" value="Unassembled WGS sequence"/>
</dbReference>
<protein>
    <submittedName>
        <fullName evidence="1">Uncharacterized protein</fullName>
    </submittedName>
</protein>
<gene>
    <name evidence="1" type="ORF">OPT61_g4581</name>
</gene>
<organism evidence="1 2">
    <name type="scientific">Boeremia exigua</name>
    <dbReference type="NCBI Taxonomy" id="749465"/>
    <lineage>
        <taxon>Eukaryota</taxon>
        <taxon>Fungi</taxon>
        <taxon>Dikarya</taxon>
        <taxon>Ascomycota</taxon>
        <taxon>Pezizomycotina</taxon>
        <taxon>Dothideomycetes</taxon>
        <taxon>Pleosporomycetidae</taxon>
        <taxon>Pleosporales</taxon>
        <taxon>Pleosporineae</taxon>
        <taxon>Didymellaceae</taxon>
        <taxon>Boeremia</taxon>
    </lineage>
</organism>
<dbReference type="EMBL" id="JAPHNI010000265">
    <property type="protein sequence ID" value="KAJ8113252.1"/>
    <property type="molecule type" value="Genomic_DNA"/>
</dbReference>
<proteinExistence type="predicted"/>